<evidence type="ECO:0000313" key="3">
    <source>
        <dbReference type="EMBL" id="MCS5707667.1"/>
    </source>
</evidence>
<gene>
    <name evidence="3" type="ORF">CC99x_001980</name>
    <name evidence="2" type="ORF">CC99x_00684</name>
</gene>
<evidence type="ECO:0000313" key="4">
    <source>
        <dbReference type="Proteomes" id="UP000051494"/>
    </source>
</evidence>
<keyword evidence="1" id="KW-1133">Transmembrane helix</keyword>
<reference evidence="3" key="3">
    <citation type="submission" date="2021-06" db="EMBL/GenBank/DDBJ databases">
        <title>Genomic Description and Analysis of Intracellular Bacteria, Candidatus Berkiella cookevillensis and Candidatus Berkiella aquae.</title>
        <authorList>
            <person name="Kidane D.T."/>
            <person name="Mehari Y.T."/>
            <person name="Rice F.C."/>
            <person name="Arivett B.A."/>
            <person name="Farone A.L."/>
            <person name="Berk S.G."/>
            <person name="Farone M.B."/>
        </authorList>
    </citation>
    <scope>NUCLEOTIDE SEQUENCE</scope>
    <source>
        <strain evidence="3">CC99</strain>
    </source>
</reference>
<keyword evidence="1" id="KW-0812">Transmembrane</keyword>
<sequence>MDAHNTHSEPMNQDMDSPSLLSLPVRWPMIQHLYQSGHLDENALFYSWRFLNRHASLGHFIILFCQWLGGLLLLCGTILLMLLKWQDIPALYQILSIPLLLLSTLLGAWLHHFRSKEASLFLLLGALLTCAAFYLLFVARIIV</sequence>
<feature type="transmembrane region" description="Helical" evidence="1">
    <location>
        <begin position="57"/>
        <end position="83"/>
    </location>
</feature>
<organism evidence="2">
    <name type="scientific">Candidatus Berkiella cookevillensis</name>
    <dbReference type="NCBI Taxonomy" id="437022"/>
    <lineage>
        <taxon>Bacteria</taxon>
        <taxon>Pseudomonadati</taxon>
        <taxon>Pseudomonadota</taxon>
        <taxon>Gammaproteobacteria</taxon>
        <taxon>Candidatus Berkiellales</taxon>
        <taxon>Candidatus Berkiellaceae</taxon>
        <taxon>Candidatus Berkiella</taxon>
    </lineage>
</organism>
<keyword evidence="4" id="KW-1185">Reference proteome</keyword>
<comment type="caution">
    <text evidence="2">The sequence shown here is derived from an EMBL/GenBank/DDBJ whole genome shotgun (WGS) entry which is preliminary data.</text>
</comment>
<feature type="transmembrane region" description="Helical" evidence="1">
    <location>
        <begin position="118"/>
        <end position="139"/>
    </location>
</feature>
<protein>
    <submittedName>
        <fullName evidence="2">Uncharacterized protein</fullName>
    </submittedName>
</protein>
<dbReference type="EMBL" id="LKHV01000002">
    <property type="protein sequence ID" value="KRG19670.1"/>
    <property type="molecule type" value="Genomic_DNA"/>
</dbReference>
<reference evidence="2" key="1">
    <citation type="submission" date="2015-09" db="EMBL/GenBank/DDBJ databases">
        <title>Draft Genome Sequences of Two Novel Amoeba-resistant Intranuclear Bacteria, Candidatus Berkiella cookevillensis and Candidatus Berkiella aquae.</title>
        <authorList>
            <person name="Mehari Y.T."/>
            <person name="Arivett B.A."/>
            <person name="Farone A.L."/>
            <person name="Gunderson J.H."/>
            <person name="Farone M.B."/>
        </authorList>
    </citation>
    <scope>NUCLEOTIDE SEQUENCE [LARGE SCALE GENOMIC DNA]</scope>
    <source>
        <strain evidence="2">CC99</strain>
    </source>
</reference>
<accession>A0A0Q9YGI7</accession>
<dbReference type="Proteomes" id="UP000051494">
    <property type="component" value="Unassembled WGS sequence"/>
</dbReference>
<evidence type="ECO:0000256" key="1">
    <source>
        <dbReference type="SAM" id="Phobius"/>
    </source>
</evidence>
<dbReference type="EMBL" id="LKHV02000001">
    <property type="protein sequence ID" value="MCS5707667.1"/>
    <property type="molecule type" value="Genomic_DNA"/>
</dbReference>
<dbReference type="RefSeq" id="WP_057623659.1">
    <property type="nucleotide sequence ID" value="NZ_LKHV02000001.1"/>
</dbReference>
<reference evidence="3" key="2">
    <citation type="journal article" date="2016" name="Genome Announc.">
        <title>Draft Genome Sequences of Two Novel Amoeba-Resistant Intranuclear Bacteria, 'Candidatus Berkiella cookevillensis' and 'Candidatus Berkiella aquae'.</title>
        <authorList>
            <person name="Mehari Y.T."/>
            <person name="Arivett B.A."/>
            <person name="Farone A.L."/>
            <person name="Gunderson J.H."/>
            <person name="Farone M.B."/>
        </authorList>
    </citation>
    <scope>NUCLEOTIDE SEQUENCE</scope>
    <source>
        <strain evidence="3">CC99</strain>
    </source>
</reference>
<evidence type="ECO:0000313" key="2">
    <source>
        <dbReference type="EMBL" id="KRG19670.1"/>
    </source>
</evidence>
<feature type="transmembrane region" description="Helical" evidence="1">
    <location>
        <begin position="90"/>
        <end position="112"/>
    </location>
</feature>
<name>A0A0Q9YGI7_9GAMM</name>
<keyword evidence="1" id="KW-0472">Membrane</keyword>
<proteinExistence type="predicted"/>
<dbReference type="AlphaFoldDB" id="A0A0Q9YGI7"/>
<dbReference type="STRING" id="437022.CC99x_00684"/>